<dbReference type="RefSeq" id="WP_343773762.1">
    <property type="nucleotide sequence ID" value="NZ_BAAADV010000003.1"/>
</dbReference>
<dbReference type="PANTHER" id="PTHR44757">
    <property type="entry name" value="DIGUANYLATE CYCLASE DGCP"/>
    <property type="match status" value="1"/>
</dbReference>
<dbReference type="GO" id="GO:0006355">
    <property type="term" value="P:regulation of DNA-templated transcription"/>
    <property type="evidence" value="ECO:0007669"/>
    <property type="project" value="InterPro"/>
</dbReference>
<dbReference type="PANTHER" id="PTHR44757:SF2">
    <property type="entry name" value="BIOFILM ARCHITECTURE MAINTENANCE PROTEIN MBAA"/>
    <property type="match status" value="1"/>
</dbReference>
<dbReference type="Pfam" id="PF00989">
    <property type="entry name" value="PAS"/>
    <property type="match status" value="1"/>
</dbReference>
<dbReference type="SUPFAM" id="SSF55785">
    <property type="entry name" value="PYP-like sensor domain (PAS domain)"/>
    <property type="match status" value="2"/>
</dbReference>
<evidence type="ECO:0000313" key="5">
    <source>
        <dbReference type="Proteomes" id="UP001500420"/>
    </source>
</evidence>
<dbReference type="Gene3D" id="3.30.450.20">
    <property type="entry name" value="PAS domain"/>
    <property type="match status" value="2"/>
</dbReference>
<evidence type="ECO:0008006" key="6">
    <source>
        <dbReference type="Google" id="ProtNLM"/>
    </source>
</evidence>
<dbReference type="InterPro" id="IPR052155">
    <property type="entry name" value="Biofilm_reg_signaling"/>
</dbReference>
<dbReference type="Proteomes" id="UP001500420">
    <property type="component" value="Unassembled WGS sequence"/>
</dbReference>
<dbReference type="CDD" id="cd00130">
    <property type="entry name" value="PAS"/>
    <property type="match status" value="2"/>
</dbReference>
<gene>
    <name evidence="4" type="ORF">GCM10009020_19020</name>
</gene>
<feature type="domain" description="PAS" evidence="3">
    <location>
        <begin position="258"/>
        <end position="329"/>
    </location>
</feature>
<dbReference type="SUPFAM" id="SSF52172">
    <property type="entry name" value="CheY-like"/>
    <property type="match status" value="1"/>
</dbReference>
<dbReference type="Pfam" id="PF08448">
    <property type="entry name" value="PAS_4"/>
    <property type="match status" value="1"/>
</dbReference>
<dbReference type="SMART" id="SM00091">
    <property type="entry name" value="PAS"/>
    <property type="match status" value="2"/>
</dbReference>
<organism evidence="4 5">
    <name type="scientific">Natronoarchaeum mannanilyticum</name>
    <dbReference type="NCBI Taxonomy" id="926360"/>
    <lineage>
        <taxon>Archaea</taxon>
        <taxon>Methanobacteriati</taxon>
        <taxon>Methanobacteriota</taxon>
        <taxon>Stenosarchaea group</taxon>
        <taxon>Halobacteria</taxon>
        <taxon>Halobacteriales</taxon>
        <taxon>Natronoarchaeaceae</taxon>
    </lineage>
</organism>
<dbReference type="InterPro" id="IPR011006">
    <property type="entry name" value="CheY-like_superfamily"/>
</dbReference>
<dbReference type="InterPro" id="IPR013767">
    <property type="entry name" value="PAS_fold"/>
</dbReference>
<proteinExistence type="predicted"/>
<dbReference type="InterPro" id="IPR001789">
    <property type="entry name" value="Sig_transdc_resp-reg_receiver"/>
</dbReference>
<evidence type="ECO:0000256" key="1">
    <source>
        <dbReference type="PROSITE-ProRule" id="PRU00169"/>
    </source>
</evidence>
<feature type="domain" description="PAS" evidence="3">
    <location>
        <begin position="141"/>
        <end position="186"/>
    </location>
</feature>
<protein>
    <recommendedName>
        <fullName evidence="6">PAS domain S-box-containing protein</fullName>
    </recommendedName>
</protein>
<keyword evidence="1" id="KW-0597">Phosphoprotein</keyword>
<evidence type="ECO:0000313" key="4">
    <source>
        <dbReference type="EMBL" id="GAA0672499.1"/>
    </source>
</evidence>
<dbReference type="EMBL" id="BAAADV010000003">
    <property type="protein sequence ID" value="GAA0672499.1"/>
    <property type="molecule type" value="Genomic_DNA"/>
</dbReference>
<keyword evidence="5" id="KW-1185">Reference proteome</keyword>
<dbReference type="NCBIfam" id="TIGR00229">
    <property type="entry name" value="sensory_box"/>
    <property type="match status" value="2"/>
</dbReference>
<dbReference type="Gene3D" id="3.40.50.2300">
    <property type="match status" value="1"/>
</dbReference>
<dbReference type="PROSITE" id="PS50110">
    <property type="entry name" value="RESPONSE_REGULATORY"/>
    <property type="match status" value="1"/>
</dbReference>
<dbReference type="InterPro" id="IPR000014">
    <property type="entry name" value="PAS"/>
</dbReference>
<evidence type="ECO:0000259" key="3">
    <source>
        <dbReference type="PROSITE" id="PS50112"/>
    </source>
</evidence>
<reference evidence="4 5" key="1">
    <citation type="journal article" date="2019" name="Int. J. Syst. Evol. Microbiol.">
        <title>The Global Catalogue of Microorganisms (GCM) 10K type strain sequencing project: providing services to taxonomists for standard genome sequencing and annotation.</title>
        <authorList>
            <consortium name="The Broad Institute Genomics Platform"/>
            <consortium name="The Broad Institute Genome Sequencing Center for Infectious Disease"/>
            <person name="Wu L."/>
            <person name="Ma J."/>
        </authorList>
    </citation>
    <scope>NUCLEOTIDE SEQUENCE [LARGE SCALE GENOMIC DNA]</scope>
    <source>
        <strain evidence="4 5">JCM 16328</strain>
    </source>
</reference>
<evidence type="ECO:0000259" key="2">
    <source>
        <dbReference type="PROSITE" id="PS50110"/>
    </source>
</evidence>
<dbReference type="InterPro" id="IPR035965">
    <property type="entry name" value="PAS-like_dom_sf"/>
</dbReference>
<feature type="domain" description="Response regulatory" evidence="2">
    <location>
        <begin position="10"/>
        <end position="126"/>
    </location>
</feature>
<comment type="caution">
    <text evidence="4">The sequence shown here is derived from an EMBL/GenBank/DDBJ whole genome shotgun (WGS) entry which is preliminary data.</text>
</comment>
<dbReference type="Pfam" id="PF00072">
    <property type="entry name" value="Response_reg"/>
    <property type="match status" value="1"/>
</dbReference>
<feature type="modified residue" description="4-aspartylphosphate" evidence="1">
    <location>
        <position position="61"/>
    </location>
</feature>
<dbReference type="GO" id="GO:0000160">
    <property type="term" value="P:phosphorelay signal transduction system"/>
    <property type="evidence" value="ECO:0007669"/>
    <property type="project" value="InterPro"/>
</dbReference>
<dbReference type="SMART" id="SM00448">
    <property type="entry name" value="REC"/>
    <property type="match status" value="1"/>
</dbReference>
<sequence>MTTVSGGPIRVLIVDDNPRFGELAEMFLEEEFEDIRVKAVTSAAEGENVLSEATVDCVVSDYQMPEKDGVEFLRSVREDHPDLPFIIMTGKGDETVASEAISAGVTDYIRKEAGSEHYDLLAHRIRNVVGQQRAEQAKKARNRRIRRVYERIDDGFVALDEEWQLTYANSRAAELLDRPNDELMGKRATEVFPGIEDTEFYEAAAGVLEDQEVLTVEEHYDLLDAWFEVRIFPDVDGLSIYFRDITERKRRQQELERSRKRYRALVDTAPTAIVVVDADDGSIVELNQSAESLLGYDSEELSGDHHTELHPPEDESLYETLFRERLEAGAGMVSKHADGSQVCVETADGERVPVEISSQVIELEEERLVQSVIRDIVKRS</sequence>
<accession>A0AAV3T940</accession>
<dbReference type="AlphaFoldDB" id="A0AAV3T940"/>
<dbReference type="PROSITE" id="PS50112">
    <property type="entry name" value="PAS"/>
    <property type="match status" value="2"/>
</dbReference>
<dbReference type="InterPro" id="IPR013656">
    <property type="entry name" value="PAS_4"/>
</dbReference>
<name>A0AAV3T940_9EURY</name>
<dbReference type="CDD" id="cd00156">
    <property type="entry name" value="REC"/>
    <property type="match status" value="1"/>
</dbReference>